<feature type="domain" description="Retrotransposon gag" evidence="2">
    <location>
        <begin position="168"/>
        <end position="254"/>
    </location>
</feature>
<organism evidence="3 4">
    <name type="scientific">Dipteronia sinensis</name>
    <dbReference type="NCBI Taxonomy" id="43782"/>
    <lineage>
        <taxon>Eukaryota</taxon>
        <taxon>Viridiplantae</taxon>
        <taxon>Streptophyta</taxon>
        <taxon>Embryophyta</taxon>
        <taxon>Tracheophyta</taxon>
        <taxon>Spermatophyta</taxon>
        <taxon>Magnoliopsida</taxon>
        <taxon>eudicotyledons</taxon>
        <taxon>Gunneridae</taxon>
        <taxon>Pentapetalae</taxon>
        <taxon>rosids</taxon>
        <taxon>malvids</taxon>
        <taxon>Sapindales</taxon>
        <taxon>Sapindaceae</taxon>
        <taxon>Hippocastanoideae</taxon>
        <taxon>Acereae</taxon>
        <taxon>Dipteronia</taxon>
    </lineage>
</organism>
<evidence type="ECO:0000259" key="2">
    <source>
        <dbReference type="Pfam" id="PF03732"/>
    </source>
</evidence>
<dbReference type="Proteomes" id="UP001281410">
    <property type="component" value="Unassembled WGS sequence"/>
</dbReference>
<dbReference type="EMBL" id="JANJYJ010000006">
    <property type="protein sequence ID" value="KAK3204978.1"/>
    <property type="molecule type" value="Genomic_DNA"/>
</dbReference>
<dbReference type="PANTHER" id="PTHR33223">
    <property type="entry name" value="CCHC-TYPE DOMAIN-CONTAINING PROTEIN"/>
    <property type="match status" value="1"/>
</dbReference>
<dbReference type="Pfam" id="PF03732">
    <property type="entry name" value="Retrotrans_gag"/>
    <property type="match status" value="1"/>
</dbReference>
<reference evidence="3" key="1">
    <citation type="journal article" date="2023" name="Plant J.">
        <title>Genome sequences and population genomics provide insights into the demographic history, inbreeding, and mutation load of two 'living fossil' tree species of Dipteronia.</title>
        <authorList>
            <person name="Feng Y."/>
            <person name="Comes H.P."/>
            <person name="Chen J."/>
            <person name="Zhu S."/>
            <person name="Lu R."/>
            <person name="Zhang X."/>
            <person name="Li P."/>
            <person name="Qiu J."/>
            <person name="Olsen K.M."/>
            <person name="Qiu Y."/>
        </authorList>
    </citation>
    <scope>NUCLEOTIDE SEQUENCE</scope>
    <source>
        <strain evidence="3">NBL</strain>
    </source>
</reference>
<dbReference type="AlphaFoldDB" id="A0AAE0A7V6"/>
<proteinExistence type="predicted"/>
<dbReference type="InterPro" id="IPR005162">
    <property type="entry name" value="Retrotrans_gag_dom"/>
</dbReference>
<comment type="caution">
    <text evidence="3">The sequence shown here is derived from an EMBL/GenBank/DDBJ whole genome shotgun (WGS) entry which is preliminary data.</text>
</comment>
<evidence type="ECO:0000256" key="1">
    <source>
        <dbReference type="SAM" id="MobiDB-lite"/>
    </source>
</evidence>
<accession>A0AAE0A7V6</accession>
<sequence>MSNSRDRSQSSRGVNDLGLENTSVAVGELPSRTPTSTRKDVITSTDVIPGISPDVFWKVQDSLRRVIEDAARQGINITATTNLTSPYQLFTPVFGEHGELEGEREVLLRRIEALERRKGRGNLLIGNSGSLFTVSIRQACFSEKFMMPHVKKFKANTYPQEHDVPIKMLGDQRSRWFGGLTCGSIKNFEELIQAFTKQFMGNIQRRKSISIISTLKQRKDEKLKDYLTRFSQEVLKVHDPNDKAVVSAFVNSLQHNQLSLSLR</sequence>
<name>A0AAE0A7V6_9ROSI</name>
<gene>
    <name evidence="3" type="ORF">Dsin_019024</name>
</gene>
<dbReference type="PANTHER" id="PTHR33223:SF10">
    <property type="entry name" value="AMINOTRANSFERASE-LIKE PLANT MOBILE DOMAIN-CONTAINING PROTEIN"/>
    <property type="match status" value="1"/>
</dbReference>
<protein>
    <recommendedName>
        <fullName evidence="2">Retrotransposon gag domain-containing protein</fullName>
    </recommendedName>
</protein>
<keyword evidence="4" id="KW-1185">Reference proteome</keyword>
<evidence type="ECO:0000313" key="4">
    <source>
        <dbReference type="Proteomes" id="UP001281410"/>
    </source>
</evidence>
<feature type="region of interest" description="Disordered" evidence="1">
    <location>
        <begin position="1"/>
        <end position="38"/>
    </location>
</feature>
<evidence type="ECO:0000313" key="3">
    <source>
        <dbReference type="EMBL" id="KAK3204978.1"/>
    </source>
</evidence>